<evidence type="ECO:0000313" key="1">
    <source>
        <dbReference type="EMBL" id="MBP1930830.1"/>
    </source>
</evidence>
<dbReference type="EMBL" id="JAGGKT010000002">
    <property type="protein sequence ID" value="MBP1930830.1"/>
    <property type="molecule type" value="Genomic_DNA"/>
</dbReference>
<accession>A0ABS4GKP4</accession>
<comment type="caution">
    <text evidence="1">The sequence shown here is derived from an EMBL/GenBank/DDBJ whole genome shotgun (WGS) entry which is preliminary data.</text>
</comment>
<name>A0ABS4GKP4_9BACL</name>
<organism evidence="1 2">
    <name type="scientific">Ammoniphilus resinae</name>
    <dbReference type="NCBI Taxonomy" id="861532"/>
    <lineage>
        <taxon>Bacteria</taxon>
        <taxon>Bacillati</taxon>
        <taxon>Bacillota</taxon>
        <taxon>Bacilli</taxon>
        <taxon>Bacillales</taxon>
        <taxon>Paenibacillaceae</taxon>
        <taxon>Aneurinibacillus group</taxon>
        <taxon>Ammoniphilus</taxon>
    </lineage>
</organism>
<dbReference type="Proteomes" id="UP001519343">
    <property type="component" value="Unassembled WGS sequence"/>
</dbReference>
<sequence>MAIPSFEMKSLDAALKRIRELVFIDLTMELALF</sequence>
<keyword evidence="2" id="KW-1185">Reference proteome</keyword>
<gene>
    <name evidence="1" type="ORF">J2Z37_000827</name>
</gene>
<protein>
    <submittedName>
        <fullName evidence="1">Uncharacterized protein</fullName>
    </submittedName>
</protein>
<reference evidence="1 2" key="1">
    <citation type="submission" date="2021-03" db="EMBL/GenBank/DDBJ databases">
        <title>Genomic Encyclopedia of Type Strains, Phase IV (KMG-IV): sequencing the most valuable type-strain genomes for metagenomic binning, comparative biology and taxonomic classification.</title>
        <authorList>
            <person name="Goeker M."/>
        </authorList>
    </citation>
    <scope>NUCLEOTIDE SEQUENCE [LARGE SCALE GENOMIC DNA]</scope>
    <source>
        <strain evidence="1 2">DSM 24738</strain>
    </source>
</reference>
<proteinExistence type="predicted"/>
<evidence type="ECO:0000313" key="2">
    <source>
        <dbReference type="Proteomes" id="UP001519343"/>
    </source>
</evidence>